<dbReference type="GO" id="GO:0016791">
    <property type="term" value="F:phosphatase activity"/>
    <property type="evidence" value="ECO:0007669"/>
    <property type="project" value="TreeGrafter"/>
</dbReference>
<dbReference type="InterPro" id="IPR001932">
    <property type="entry name" value="PPM-type_phosphatase-like_dom"/>
</dbReference>
<protein>
    <submittedName>
        <fullName evidence="4">Putative stage II sporulation protein E</fullName>
    </submittedName>
</protein>
<dbReference type="eggNOG" id="COG2208">
    <property type="taxonomic scope" value="Bacteria"/>
</dbReference>
<feature type="transmembrane region" description="Helical" evidence="2">
    <location>
        <begin position="60"/>
        <end position="76"/>
    </location>
</feature>
<name>U2M4A1_9FIRM</name>
<accession>U2M4A1</accession>
<evidence type="ECO:0000256" key="2">
    <source>
        <dbReference type="SAM" id="Phobius"/>
    </source>
</evidence>
<evidence type="ECO:0000313" key="5">
    <source>
        <dbReference type="Proteomes" id="UP000016662"/>
    </source>
</evidence>
<keyword evidence="2" id="KW-0812">Transmembrane</keyword>
<evidence type="ECO:0000256" key="1">
    <source>
        <dbReference type="ARBA" id="ARBA00022801"/>
    </source>
</evidence>
<dbReference type="EMBL" id="AWVF01000121">
    <property type="protein sequence ID" value="ERJ96559.1"/>
    <property type="molecule type" value="Genomic_DNA"/>
</dbReference>
<feature type="transmembrane region" description="Helical" evidence="2">
    <location>
        <begin position="112"/>
        <end position="131"/>
    </location>
</feature>
<gene>
    <name evidence="4" type="ORF">RUMCAL_01069</name>
</gene>
<dbReference type="Pfam" id="PF07228">
    <property type="entry name" value="SpoIIE"/>
    <property type="match status" value="1"/>
</dbReference>
<dbReference type="SMART" id="SM00331">
    <property type="entry name" value="PP2C_SIG"/>
    <property type="match status" value="1"/>
</dbReference>
<evidence type="ECO:0000313" key="4">
    <source>
        <dbReference type="EMBL" id="ERJ96559.1"/>
    </source>
</evidence>
<feature type="transmembrane region" description="Helical" evidence="2">
    <location>
        <begin position="235"/>
        <end position="252"/>
    </location>
</feature>
<keyword evidence="1" id="KW-0378">Hydrolase</keyword>
<evidence type="ECO:0000259" key="3">
    <source>
        <dbReference type="SMART" id="SM00331"/>
    </source>
</evidence>
<sequence>MLYESCGGFLSGLLLAGTYVGNMTSPLPIAIAANLGSAGAVSVLAGSLISYLISNTMLDNLPLLFALVVVVCLRVMKRPAKTSAGIACSTGLCVFFSGIVVSLLFHASGAEVIGYTMTAALTGCASYFMHAVFASVRSTGKIPLRSTDGCAAAVVLILTVAAFSCYGIPSMNAGGIISVAVTLIGAKKFRCAGGVICGALSACGAILGSPEAGMPLLILPVGGLLVGYLAEKNRFLIAGVFFLFSLMALITFGTSLLQISAVINLFLGSAAFLFLDSSWLDKWLVTDLPDRSDNTLPLSSRLQYMADAIRSVREDTDAIAAILPQEEPTGDATREVCETVCGSCRHKLRCWESAYEETLTGFRKMESHLGADLPPIPEELAHCSRKERLRALFSRHAANRRKARFLAARTAESRTVLLEQLAAAEDLLHATSDHLHIRYSSELSDTVRRKLLHYGYPCDSAAVYHTQSDRLMIEMCCQGRELDGCLPTIKHILSESLNLTLEELDPIFSGDTVRYRLCQRPKYRLEHFTSALHASQETISGDTALLFTDNAGNPYLVLSDGMGTGKNAAIESRMTTELFRKFISGGICGTAAIRMMNGLLLTKSPQETFATLDVARFDLDAGEMTMMKSGAAATLIRHGGKVSRISATTFPLGLEPEGEASVRHVMLYPDDIILMLSDGVSEETYPLIRQLLESSSDLEQIVMEICDKAEIFAGGNRRDDVTVCAARLLQS</sequence>
<dbReference type="InterPro" id="IPR052016">
    <property type="entry name" value="Bact_Sigma-Reg"/>
</dbReference>
<dbReference type="HOGENOM" id="CLU_017349_2_0_9"/>
<proteinExistence type="predicted"/>
<feature type="domain" description="PPM-type phosphatase" evidence="3">
    <location>
        <begin position="525"/>
        <end position="728"/>
    </location>
</feature>
<feature type="transmembrane region" description="Helical" evidence="2">
    <location>
        <begin position="213"/>
        <end position="230"/>
    </location>
</feature>
<dbReference type="PATRIC" id="fig|411473.3.peg.880"/>
<dbReference type="PANTHER" id="PTHR43156">
    <property type="entry name" value="STAGE II SPORULATION PROTEIN E-RELATED"/>
    <property type="match status" value="1"/>
</dbReference>
<feature type="transmembrane region" description="Helical" evidence="2">
    <location>
        <begin position="189"/>
        <end position="207"/>
    </location>
</feature>
<organism evidence="4 5">
    <name type="scientific">Ruminococcus callidus ATCC 27760</name>
    <dbReference type="NCBI Taxonomy" id="411473"/>
    <lineage>
        <taxon>Bacteria</taxon>
        <taxon>Bacillati</taxon>
        <taxon>Bacillota</taxon>
        <taxon>Clostridia</taxon>
        <taxon>Eubacteriales</taxon>
        <taxon>Oscillospiraceae</taxon>
        <taxon>Ruminococcus</taxon>
    </lineage>
</organism>
<dbReference type="InterPro" id="IPR045768">
    <property type="entry name" value="SpoIIE_N"/>
</dbReference>
<dbReference type="PANTHER" id="PTHR43156:SF2">
    <property type="entry name" value="STAGE II SPORULATION PROTEIN E"/>
    <property type="match status" value="1"/>
</dbReference>
<feature type="transmembrane region" description="Helical" evidence="2">
    <location>
        <begin position="82"/>
        <end position="105"/>
    </location>
</feature>
<reference evidence="4 5" key="1">
    <citation type="submission" date="2013-07" db="EMBL/GenBank/DDBJ databases">
        <authorList>
            <person name="Weinstock G."/>
            <person name="Sodergren E."/>
            <person name="Wylie T."/>
            <person name="Fulton L."/>
            <person name="Fulton R."/>
            <person name="Fronick C."/>
            <person name="O'Laughlin M."/>
            <person name="Godfrey J."/>
            <person name="Miner T."/>
            <person name="Herter B."/>
            <person name="Appelbaum E."/>
            <person name="Cordes M."/>
            <person name="Lek S."/>
            <person name="Wollam A."/>
            <person name="Pepin K.H."/>
            <person name="Palsikar V.B."/>
            <person name="Mitreva M."/>
            <person name="Wilson R.K."/>
        </authorList>
    </citation>
    <scope>NUCLEOTIDE SEQUENCE [LARGE SCALE GENOMIC DNA]</scope>
    <source>
        <strain evidence="4 5">ATCC 27760</strain>
    </source>
</reference>
<dbReference type="Proteomes" id="UP000016662">
    <property type="component" value="Unassembled WGS sequence"/>
</dbReference>
<dbReference type="Pfam" id="PF19732">
    <property type="entry name" value="SpoIIE_N"/>
    <property type="match status" value="1"/>
</dbReference>
<dbReference type="AlphaFoldDB" id="U2M4A1"/>
<feature type="transmembrane region" description="Helical" evidence="2">
    <location>
        <begin position="29"/>
        <end position="53"/>
    </location>
</feature>
<dbReference type="SUPFAM" id="SSF81606">
    <property type="entry name" value="PP2C-like"/>
    <property type="match status" value="1"/>
</dbReference>
<keyword evidence="2" id="KW-1133">Transmembrane helix</keyword>
<dbReference type="STRING" id="411473.RUMCAL_01069"/>
<keyword evidence="2" id="KW-0472">Membrane</keyword>
<feature type="transmembrane region" description="Helical" evidence="2">
    <location>
        <begin position="151"/>
        <end position="168"/>
    </location>
</feature>
<keyword evidence="5" id="KW-1185">Reference proteome</keyword>
<comment type="caution">
    <text evidence="4">The sequence shown here is derived from an EMBL/GenBank/DDBJ whole genome shotgun (WGS) entry which is preliminary data.</text>
</comment>
<dbReference type="InterPro" id="IPR036457">
    <property type="entry name" value="PPM-type-like_dom_sf"/>
</dbReference>
<dbReference type="Gene3D" id="3.60.40.10">
    <property type="entry name" value="PPM-type phosphatase domain"/>
    <property type="match status" value="1"/>
</dbReference>